<gene>
    <name evidence="1" type="ORF">PO878_04250</name>
</gene>
<evidence type="ECO:0000313" key="2">
    <source>
        <dbReference type="Proteomes" id="UP001216390"/>
    </source>
</evidence>
<name>A0AAE9YBF0_9ACTN</name>
<proteinExistence type="predicted"/>
<dbReference type="AlphaFoldDB" id="A0AAE9YBF0"/>
<dbReference type="EMBL" id="CP116942">
    <property type="protein sequence ID" value="WCO67934.1"/>
    <property type="molecule type" value="Genomic_DNA"/>
</dbReference>
<reference evidence="1" key="1">
    <citation type="submission" date="2023-01" db="EMBL/GenBank/DDBJ databases">
        <title>The diversity of Class Acidimicrobiia in South China Sea sediment environments and the proposal of Iamia marina sp. nov., a novel species of the genus Iamia.</title>
        <authorList>
            <person name="He Y."/>
            <person name="Tian X."/>
        </authorList>
    </citation>
    <scope>NUCLEOTIDE SEQUENCE</scope>
    <source>
        <strain evidence="1">DSM 19957</strain>
    </source>
</reference>
<dbReference type="RefSeq" id="WP_272737451.1">
    <property type="nucleotide sequence ID" value="NZ_CP116942.1"/>
</dbReference>
<protein>
    <submittedName>
        <fullName evidence="1">Type II toxin-antitoxin system VapC family toxin</fullName>
    </submittedName>
</protein>
<dbReference type="KEGG" id="ima:PO878_04250"/>
<keyword evidence="2" id="KW-1185">Reference proteome</keyword>
<accession>A0AAE9YBF0</accession>
<organism evidence="1 2">
    <name type="scientific">Iamia majanohamensis</name>
    <dbReference type="NCBI Taxonomy" id="467976"/>
    <lineage>
        <taxon>Bacteria</taxon>
        <taxon>Bacillati</taxon>
        <taxon>Actinomycetota</taxon>
        <taxon>Acidimicrobiia</taxon>
        <taxon>Acidimicrobiales</taxon>
        <taxon>Iamiaceae</taxon>
        <taxon>Iamia</taxon>
    </lineage>
</organism>
<dbReference type="Proteomes" id="UP001216390">
    <property type="component" value="Chromosome"/>
</dbReference>
<sequence length="193" mass="21815">MVSIDAWAYLDTNIIISLTEALDGRWRPPPPPLDRADQQRLSAARIFLYGSPARWSRWYLATSGDARLELRKAESLRWLDVMFPEVDRTADRFPLEIIEAETARYQSAGAKEADAAHLAHASIRPWIRRFITDDDRLRRAAQRGGLPDHLVISSSAEAEQALQIAEGERPPIAPHSTSPLANECWWIPGSEYT</sequence>
<dbReference type="CDD" id="cd09854">
    <property type="entry name" value="PIN_VapC-like"/>
    <property type="match status" value="1"/>
</dbReference>
<evidence type="ECO:0000313" key="1">
    <source>
        <dbReference type="EMBL" id="WCO67934.1"/>
    </source>
</evidence>